<keyword evidence="2" id="KW-0689">Ribosomal protein</keyword>
<sequence>IAKMKNLKNKIQSNYEETSVRRPRRYETEYPRKSGIEVFVKDGDVMKAWRKLKKKIKESRLMEEIKERQYYKKPSTIRQEKLKERRRVLQKLNREQEDFRTMGVKKRR</sequence>
<evidence type="ECO:0000256" key="3">
    <source>
        <dbReference type="ARBA" id="ARBA00023274"/>
    </source>
</evidence>
<dbReference type="GO" id="GO:0003735">
    <property type="term" value="F:structural constituent of ribosome"/>
    <property type="evidence" value="ECO:0007669"/>
    <property type="project" value="InterPro"/>
</dbReference>
<dbReference type="GO" id="GO:1990904">
    <property type="term" value="C:ribonucleoprotein complex"/>
    <property type="evidence" value="ECO:0007669"/>
    <property type="project" value="UniProtKB-KW"/>
</dbReference>
<feature type="non-terminal residue" evidence="4">
    <location>
        <position position="1"/>
    </location>
</feature>
<accession>A0A383AH19</accession>
<proteinExistence type="inferred from homology"/>
<reference evidence="4" key="1">
    <citation type="submission" date="2018-05" db="EMBL/GenBank/DDBJ databases">
        <authorList>
            <person name="Lanie J.A."/>
            <person name="Ng W.-L."/>
            <person name="Kazmierczak K.M."/>
            <person name="Andrzejewski T.M."/>
            <person name="Davidsen T.M."/>
            <person name="Wayne K.J."/>
            <person name="Tettelin H."/>
            <person name="Glass J.I."/>
            <person name="Rusch D."/>
            <person name="Podicherti R."/>
            <person name="Tsui H.-C.T."/>
            <person name="Winkler M.E."/>
        </authorList>
    </citation>
    <scope>NUCLEOTIDE SEQUENCE</scope>
</reference>
<dbReference type="Pfam" id="PF01165">
    <property type="entry name" value="Ribosomal_S21"/>
    <property type="match status" value="1"/>
</dbReference>
<dbReference type="EMBL" id="UINC01191980">
    <property type="protein sequence ID" value="SVE06891.1"/>
    <property type="molecule type" value="Genomic_DNA"/>
</dbReference>
<dbReference type="NCBIfam" id="TIGR00030">
    <property type="entry name" value="S21p"/>
    <property type="match status" value="1"/>
</dbReference>
<dbReference type="GO" id="GO:0006412">
    <property type="term" value="P:translation"/>
    <property type="evidence" value="ECO:0007669"/>
    <property type="project" value="InterPro"/>
</dbReference>
<evidence type="ECO:0008006" key="5">
    <source>
        <dbReference type="Google" id="ProtNLM"/>
    </source>
</evidence>
<name>A0A383AH19_9ZZZZ</name>
<evidence type="ECO:0000256" key="2">
    <source>
        <dbReference type="ARBA" id="ARBA00022980"/>
    </source>
</evidence>
<protein>
    <recommendedName>
        <fullName evidence="5">30S ribosomal protein S21</fullName>
    </recommendedName>
</protein>
<comment type="similarity">
    <text evidence="1">Belongs to the bacterial ribosomal protein bS21 family.</text>
</comment>
<dbReference type="AlphaFoldDB" id="A0A383AH19"/>
<evidence type="ECO:0000313" key="4">
    <source>
        <dbReference type="EMBL" id="SVE06891.1"/>
    </source>
</evidence>
<keyword evidence="3" id="KW-0687">Ribonucleoprotein</keyword>
<dbReference type="InterPro" id="IPR001911">
    <property type="entry name" value="Ribosomal_bS21"/>
</dbReference>
<organism evidence="4">
    <name type="scientific">marine metagenome</name>
    <dbReference type="NCBI Taxonomy" id="408172"/>
    <lineage>
        <taxon>unclassified sequences</taxon>
        <taxon>metagenomes</taxon>
        <taxon>ecological metagenomes</taxon>
    </lineage>
</organism>
<dbReference type="InterPro" id="IPR038380">
    <property type="entry name" value="Ribosomal_bS21_sf"/>
</dbReference>
<dbReference type="GO" id="GO:0005840">
    <property type="term" value="C:ribosome"/>
    <property type="evidence" value="ECO:0007669"/>
    <property type="project" value="UniProtKB-KW"/>
</dbReference>
<evidence type="ECO:0000256" key="1">
    <source>
        <dbReference type="ARBA" id="ARBA00006640"/>
    </source>
</evidence>
<dbReference type="Gene3D" id="1.20.5.1150">
    <property type="entry name" value="Ribosomal protein S8"/>
    <property type="match status" value="1"/>
</dbReference>
<gene>
    <name evidence="4" type="ORF">METZ01_LOCUS459745</name>
</gene>